<evidence type="ECO:0000256" key="1">
    <source>
        <dbReference type="SAM" id="MobiDB-lite"/>
    </source>
</evidence>
<name>A0AAW1RZH6_9CHLO</name>
<sequence length="193" mass="21388">MNGKRLMVARGQSCNAWQRQNGFCTAEDPAASKFLFISFPDICRKDVVSYQGRTHSQHNYELAGSCSGLCSYDSGMAATYSSQRTPTKNPAHLRSALPYSRRDERGVCLEDEQLDLAEQGASPQSEGMPSPAASPSPGHEIYQLSSQSWQYAVGSVCRLKSMAEEHLRPDQHKQNLQRNGKDSQNIVTSLWIS</sequence>
<dbReference type="Proteomes" id="UP001438707">
    <property type="component" value="Unassembled WGS sequence"/>
</dbReference>
<evidence type="ECO:0000313" key="3">
    <source>
        <dbReference type="Proteomes" id="UP001438707"/>
    </source>
</evidence>
<organism evidence="2 3">
    <name type="scientific">Apatococcus lobatus</name>
    <dbReference type="NCBI Taxonomy" id="904363"/>
    <lineage>
        <taxon>Eukaryota</taxon>
        <taxon>Viridiplantae</taxon>
        <taxon>Chlorophyta</taxon>
        <taxon>core chlorophytes</taxon>
        <taxon>Trebouxiophyceae</taxon>
        <taxon>Chlorellales</taxon>
        <taxon>Chlorellaceae</taxon>
        <taxon>Apatococcus</taxon>
    </lineage>
</organism>
<proteinExistence type="predicted"/>
<keyword evidence="3" id="KW-1185">Reference proteome</keyword>
<accession>A0AAW1RZH6</accession>
<reference evidence="2 3" key="1">
    <citation type="journal article" date="2024" name="Nat. Commun.">
        <title>Phylogenomics reveals the evolutionary origins of lichenization in chlorophyte algae.</title>
        <authorList>
            <person name="Puginier C."/>
            <person name="Libourel C."/>
            <person name="Otte J."/>
            <person name="Skaloud P."/>
            <person name="Haon M."/>
            <person name="Grisel S."/>
            <person name="Petersen M."/>
            <person name="Berrin J.G."/>
            <person name="Delaux P.M."/>
            <person name="Dal Grande F."/>
            <person name="Keller J."/>
        </authorList>
    </citation>
    <scope>NUCLEOTIDE SEQUENCE [LARGE SCALE GENOMIC DNA]</scope>
    <source>
        <strain evidence="2 3">SAG 2145</strain>
    </source>
</reference>
<comment type="caution">
    <text evidence="2">The sequence shown here is derived from an EMBL/GenBank/DDBJ whole genome shotgun (WGS) entry which is preliminary data.</text>
</comment>
<feature type="region of interest" description="Disordered" evidence="1">
    <location>
        <begin position="118"/>
        <end position="140"/>
    </location>
</feature>
<protein>
    <submittedName>
        <fullName evidence="2">Uncharacterized protein</fullName>
    </submittedName>
</protein>
<dbReference type="AlphaFoldDB" id="A0AAW1RZH6"/>
<gene>
    <name evidence="2" type="ORF">WJX74_003501</name>
</gene>
<dbReference type="EMBL" id="JALJOS010000005">
    <property type="protein sequence ID" value="KAK9838798.1"/>
    <property type="molecule type" value="Genomic_DNA"/>
</dbReference>
<evidence type="ECO:0000313" key="2">
    <source>
        <dbReference type="EMBL" id="KAK9838798.1"/>
    </source>
</evidence>